<dbReference type="InterPro" id="IPR003035">
    <property type="entry name" value="RWP-RK_dom"/>
</dbReference>
<dbReference type="Proteomes" id="UP001652660">
    <property type="component" value="Chromosome 6c"/>
</dbReference>
<dbReference type="Pfam" id="PF02042">
    <property type="entry name" value="RWP-RK"/>
    <property type="match status" value="1"/>
</dbReference>
<feature type="domain" description="RWP-RK" evidence="6">
    <location>
        <begin position="240"/>
        <end position="324"/>
    </location>
</feature>
<accession>A0A6P6SRE4</accession>
<reference evidence="8" key="1">
    <citation type="journal article" date="2025" name="Foods">
        <title>Unveiling the Microbial Signatures of Arabica Coffee Cherries: Insights into Ripeness Specific Diversity, Functional Traits, and Implications for Quality and Safety.</title>
        <authorList>
            <consortium name="RefSeq"/>
            <person name="Tenea G.N."/>
            <person name="Cifuentes V."/>
            <person name="Reyes P."/>
            <person name="Cevallos-Vallejos M."/>
        </authorList>
    </citation>
    <scope>NUCLEOTIDE SEQUENCE [LARGE SCALE GENOMIC DNA]</scope>
</reference>
<dbReference type="GeneID" id="113693833"/>
<reference evidence="9" key="2">
    <citation type="submission" date="2025-08" db="UniProtKB">
        <authorList>
            <consortium name="RefSeq"/>
        </authorList>
    </citation>
    <scope>IDENTIFICATION</scope>
    <source>
        <tissue evidence="9">Leaves</tissue>
    </source>
</reference>
<dbReference type="GO" id="GO:0003677">
    <property type="term" value="F:DNA binding"/>
    <property type="evidence" value="ECO:0007669"/>
    <property type="project" value="UniProtKB-KW"/>
</dbReference>
<dbReference type="PROSITE" id="PS51519">
    <property type="entry name" value="RWP_RK"/>
    <property type="match status" value="1"/>
</dbReference>
<dbReference type="Gene3D" id="1.10.10.60">
    <property type="entry name" value="Homeodomain-like"/>
    <property type="match status" value="1"/>
</dbReference>
<evidence type="ECO:0000256" key="1">
    <source>
        <dbReference type="ARBA" id="ARBA00023015"/>
    </source>
</evidence>
<name>A0A6P6SRE4_COFAR</name>
<protein>
    <submittedName>
        <fullName evidence="9">Uncharacterized protein</fullName>
    </submittedName>
</protein>
<dbReference type="InterPro" id="IPR000270">
    <property type="entry name" value="PB1_dom"/>
</dbReference>
<dbReference type="SUPFAM" id="SSF54277">
    <property type="entry name" value="CAD &amp; PB1 domains"/>
    <property type="match status" value="1"/>
</dbReference>
<dbReference type="InterPro" id="IPR045012">
    <property type="entry name" value="NLP"/>
</dbReference>
<dbReference type="Pfam" id="PF00564">
    <property type="entry name" value="PB1"/>
    <property type="match status" value="1"/>
</dbReference>
<evidence type="ECO:0000313" key="8">
    <source>
        <dbReference type="Proteomes" id="UP001652660"/>
    </source>
</evidence>
<evidence type="ECO:0000256" key="2">
    <source>
        <dbReference type="ARBA" id="ARBA00023125"/>
    </source>
</evidence>
<evidence type="ECO:0000256" key="5">
    <source>
        <dbReference type="SAM" id="MobiDB-lite"/>
    </source>
</evidence>
<dbReference type="SMART" id="SM00666">
    <property type="entry name" value="PB1"/>
    <property type="match status" value="1"/>
</dbReference>
<dbReference type="Gene3D" id="3.10.20.90">
    <property type="entry name" value="Phosphatidylinositol 3-kinase Catalytic Subunit, Chain A, domain 1"/>
    <property type="match status" value="1"/>
</dbReference>
<evidence type="ECO:0000259" key="7">
    <source>
        <dbReference type="PROSITE" id="PS51745"/>
    </source>
</evidence>
<dbReference type="GO" id="GO:0003700">
    <property type="term" value="F:DNA-binding transcription factor activity"/>
    <property type="evidence" value="ECO:0007669"/>
    <property type="project" value="InterPro"/>
</dbReference>
<dbReference type="PANTHER" id="PTHR32002:SF35">
    <property type="entry name" value="PROTEIN NLP6"/>
    <property type="match status" value="1"/>
</dbReference>
<evidence type="ECO:0000256" key="4">
    <source>
        <dbReference type="ARBA" id="ARBA00023242"/>
    </source>
</evidence>
<organism evidence="8 9">
    <name type="scientific">Coffea arabica</name>
    <name type="common">Arabian coffee</name>
    <dbReference type="NCBI Taxonomy" id="13443"/>
    <lineage>
        <taxon>Eukaryota</taxon>
        <taxon>Viridiplantae</taxon>
        <taxon>Streptophyta</taxon>
        <taxon>Embryophyta</taxon>
        <taxon>Tracheophyta</taxon>
        <taxon>Spermatophyta</taxon>
        <taxon>Magnoliopsida</taxon>
        <taxon>eudicotyledons</taxon>
        <taxon>Gunneridae</taxon>
        <taxon>Pentapetalae</taxon>
        <taxon>asterids</taxon>
        <taxon>lamiids</taxon>
        <taxon>Gentianales</taxon>
        <taxon>Rubiaceae</taxon>
        <taxon>Ixoroideae</taxon>
        <taxon>Gardenieae complex</taxon>
        <taxon>Bertiereae - Coffeeae clade</taxon>
        <taxon>Coffeeae</taxon>
        <taxon>Coffea</taxon>
    </lineage>
</organism>
<evidence type="ECO:0000259" key="6">
    <source>
        <dbReference type="PROSITE" id="PS51519"/>
    </source>
</evidence>
<proteinExistence type="predicted"/>
<dbReference type="AlphaFoldDB" id="A0A6P6SRE4"/>
<evidence type="ECO:0000313" key="9">
    <source>
        <dbReference type="RefSeq" id="XP_027068366.1"/>
    </source>
</evidence>
<evidence type="ECO:0000256" key="3">
    <source>
        <dbReference type="ARBA" id="ARBA00023163"/>
    </source>
</evidence>
<dbReference type="InterPro" id="IPR053793">
    <property type="entry name" value="PB1-like"/>
</dbReference>
<keyword evidence="8" id="KW-1185">Reference proteome</keyword>
<keyword evidence="1" id="KW-0805">Transcription regulation</keyword>
<gene>
    <name evidence="9" type="primary">LOC113693833</name>
</gene>
<dbReference type="OrthoDB" id="1747617at2759"/>
<dbReference type="CDD" id="cd05992">
    <property type="entry name" value="PB1"/>
    <property type="match status" value="1"/>
</dbReference>
<dbReference type="RefSeq" id="XP_027068366.1">
    <property type="nucleotide sequence ID" value="XM_027212565.2"/>
</dbReference>
<feature type="region of interest" description="Disordered" evidence="5">
    <location>
        <begin position="12"/>
        <end position="31"/>
    </location>
</feature>
<keyword evidence="2" id="KW-0238">DNA-binding</keyword>
<dbReference type="PROSITE" id="PS51745">
    <property type="entry name" value="PB1"/>
    <property type="match status" value="1"/>
</dbReference>
<keyword evidence="4" id="KW-0539">Nucleus</keyword>
<feature type="domain" description="PB1" evidence="7">
    <location>
        <begin position="337"/>
        <end position="417"/>
    </location>
</feature>
<keyword evidence="3" id="KW-0804">Transcription</keyword>
<sequence length="417" mass="47688">MQKISSFLLYEQGRQEPPVPNQAPATSPRDPVEINMDDYAWTPGDNQMGQYRFVDDEELFDKPNLLAYMAEAMIVSPPRIWPEVSVESPEISVVYNLWENDTRKPHQMRGFRLDGCGFGSSQVFAPALLKKLAESLKLGLLNLGLPKKGNKTCLTTRAQPFHYYSHQDFKKPCDVHGQQSGIVGSPIRPERTQGFVESPHRQELLQNIENIAHDEGNMEIDVANPEGVGASIEPRDSEVMNIKKRKSSRTLKSKLGITREVLEQNSWRSLKDAAKVFGVSRSTLKRICRKYDINRWPSRKARKVNQAFAEQRVVQPSTENTEEQHRPDTTRLGDDSSIWVKAEYQGYTMKFRLPLSAHKFNLEEKVAERLNLPIGSFKIEYQDEENEWIWIACDEDLSTCMSTLSSLGRTTIKMLVR</sequence>
<dbReference type="PANTHER" id="PTHR32002">
    <property type="entry name" value="PROTEIN NLP8"/>
    <property type="match status" value="1"/>
</dbReference>